<dbReference type="Gene3D" id="2.40.440.10">
    <property type="entry name" value="L,D-transpeptidase catalytic domain-like"/>
    <property type="match status" value="1"/>
</dbReference>
<dbReference type="SUPFAM" id="SSF47090">
    <property type="entry name" value="PGBD-like"/>
    <property type="match status" value="1"/>
</dbReference>
<dbReference type="GO" id="GO:0018104">
    <property type="term" value="P:peptidoglycan-protein cross-linking"/>
    <property type="evidence" value="ECO:0007669"/>
    <property type="project" value="TreeGrafter"/>
</dbReference>
<evidence type="ECO:0000259" key="9">
    <source>
        <dbReference type="PROSITE" id="PS52029"/>
    </source>
</evidence>
<keyword evidence="3 6" id="KW-0133">Cell shape</keyword>
<feature type="chain" id="PRO_5003049446" evidence="8">
    <location>
        <begin position="27"/>
        <end position="264"/>
    </location>
</feature>
<dbReference type="InterPro" id="IPR036366">
    <property type="entry name" value="PGBDSf"/>
</dbReference>
<sequence>MRIRRAFVTIVAVSVALTAMTSGAYASSPDKGTETEQVTTTEKATVSPPSFEQAMNERAKPNPNHNCGETGPKQKQVETLLASLGGYGTVYVDGKQSVEDCAAIKKFQKRMGIKPVAGYAGPVTYGVAKRIADSSLSKCKHSTKRETVCIDLTHQTLWILNKSGKRILGPTVVRTGMKGYATTPGTHKINVREYKHWSKPYKVWLYYWQHFHDGEGLHETTTYIHDASIGSHGCANLLPSDAKKAYDLLSYNDYIKVFGKRPGT</sequence>
<dbReference type="RefSeq" id="WP_013021293.1">
    <property type="nucleotide sequence ID" value="NC_013947.1"/>
</dbReference>
<gene>
    <name evidence="10" type="ordered locus">Snas_6098</name>
</gene>
<keyword evidence="5 6" id="KW-0961">Cell wall biogenesis/degradation</keyword>
<dbReference type="PROSITE" id="PS52029">
    <property type="entry name" value="LD_TPASE"/>
    <property type="match status" value="1"/>
</dbReference>
<evidence type="ECO:0000256" key="3">
    <source>
        <dbReference type="ARBA" id="ARBA00022960"/>
    </source>
</evidence>
<protein>
    <submittedName>
        <fullName evidence="10">ErfK/YbiS/YcfS/YnhG family protein</fullName>
    </submittedName>
</protein>
<dbReference type="CDD" id="cd16913">
    <property type="entry name" value="YkuD_like"/>
    <property type="match status" value="1"/>
</dbReference>
<keyword evidence="8" id="KW-0732">Signal</keyword>
<dbReference type="GO" id="GO:0008360">
    <property type="term" value="P:regulation of cell shape"/>
    <property type="evidence" value="ECO:0007669"/>
    <property type="project" value="UniProtKB-UniRule"/>
</dbReference>
<dbReference type="GO" id="GO:0016740">
    <property type="term" value="F:transferase activity"/>
    <property type="evidence" value="ECO:0007669"/>
    <property type="project" value="UniProtKB-KW"/>
</dbReference>
<dbReference type="HOGENOM" id="CLU_056729_1_0_11"/>
<evidence type="ECO:0000256" key="4">
    <source>
        <dbReference type="ARBA" id="ARBA00022984"/>
    </source>
</evidence>
<dbReference type="AlphaFoldDB" id="D3Q1E2"/>
<keyword evidence="4 6" id="KW-0573">Peptidoglycan synthesis</keyword>
<keyword evidence="2" id="KW-0808">Transferase</keyword>
<evidence type="ECO:0000256" key="7">
    <source>
        <dbReference type="SAM" id="MobiDB-lite"/>
    </source>
</evidence>
<evidence type="ECO:0000256" key="5">
    <source>
        <dbReference type="ARBA" id="ARBA00023316"/>
    </source>
</evidence>
<comment type="pathway">
    <text evidence="1 6">Cell wall biogenesis; peptidoglycan biosynthesis.</text>
</comment>
<feature type="signal peptide" evidence="8">
    <location>
        <begin position="1"/>
        <end position="26"/>
    </location>
</feature>
<dbReference type="PANTHER" id="PTHR30582:SF33">
    <property type="entry name" value="EXPORTED PROTEIN"/>
    <property type="match status" value="1"/>
</dbReference>
<evidence type="ECO:0000256" key="1">
    <source>
        <dbReference type="ARBA" id="ARBA00004752"/>
    </source>
</evidence>
<accession>D3Q1E2</accession>
<evidence type="ECO:0000256" key="8">
    <source>
        <dbReference type="SAM" id="SignalP"/>
    </source>
</evidence>
<feature type="domain" description="L,D-TPase catalytic" evidence="9">
    <location>
        <begin position="146"/>
        <end position="258"/>
    </location>
</feature>
<proteinExistence type="predicted"/>
<dbReference type="KEGG" id="sna:Snas_6098"/>
<feature type="region of interest" description="Disordered" evidence="7">
    <location>
        <begin position="24"/>
        <end position="72"/>
    </location>
</feature>
<dbReference type="Proteomes" id="UP000000844">
    <property type="component" value="Chromosome"/>
</dbReference>
<dbReference type="InterPro" id="IPR050979">
    <property type="entry name" value="LD-transpeptidase"/>
</dbReference>
<dbReference type="UniPathway" id="UPA00219"/>
<dbReference type="Pfam" id="PF03734">
    <property type="entry name" value="YkuD"/>
    <property type="match status" value="1"/>
</dbReference>
<organism evidence="10 11">
    <name type="scientific">Stackebrandtia nassauensis (strain DSM 44728 / CIP 108903 / NRRL B-16338 / NBRC 102104 / LLR-40K-21)</name>
    <dbReference type="NCBI Taxonomy" id="446470"/>
    <lineage>
        <taxon>Bacteria</taxon>
        <taxon>Bacillati</taxon>
        <taxon>Actinomycetota</taxon>
        <taxon>Actinomycetes</taxon>
        <taxon>Glycomycetales</taxon>
        <taxon>Glycomycetaceae</taxon>
        <taxon>Stackebrandtia</taxon>
    </lineage>
</organism>
<keyword evidence="11" id="KW-1185">Reference proteome</keyword>
<reference evidence="10 11" key="1">
    <citation type="journal article" date="2009" name="Stand. Genomic Sci.">
        <title>Complete genome sequence of Stackebrandtia nassauensis type strain (LLR-40K-21).</title>
        <authorList>
            <person name="Munk C."/>
            <person name="Lapidus A."/>
            <person name="Copeland A."/>
            <person name="Jando M."/>
            <person name="Mayilraj S."/>
            <person name="Glavina Del Rio T."/>
            <person name="Nolan M."/>
            <person name="Chen F."/>
            <person name="Lucas S."/>
            <person name="Tice H."/>
            <person name="Cheng J.F."/>
            <person name="Han C."/>
            <person name="Detter J.C."/>
            <person name="Bruce D."/>
            <person name="Goodwin L."/>
            <person name="Chain P."/>
            <person name="Pitluck S."/>
            <person name="Goker M."/>
            <person name="Ovchinikova G."/>
            <person name="Pati A."/>
            <person name="Ivanova N."/>
            <person name="Mavromatis K."/>
            <person name="Chen A."/>
            <person name="Palaniappan K."/>
            <person name="Land M."/>
            <person name="Hauser L."/>
            <person name="Chang Y.J."/>
            <person name="Jeffries C.D."/>
            <person name="Bristow J."/>
            <person name="Eisen J.A."/>
            <person name="Markowitz V."/>
            <person name="Hugenholtz P."/>
            <person name="Kyrpides N.C."/>
            <person name="Klenk H.P."/>
        </authorList>
    </citation>
    <scope>NUCLEOTIDE SEQUENCE [LARGE SCALE GENOMIC DNA]</scope>
    <source>
        <strain evidence="11">DSM 44728 / CIP 108903 / NRRL B-16338 / NBRC 102104 / LLR-40K-21</strain>
    </source>
</reference>
<dbReference type="GO" id="GO:0005576">
    <property type="term" value="C:extracellular region"/>
    <property type="evidence" value="ECO:0007669"/>
    <property type="project" value="TreeGrafter"/>
</dbReference>
<evidence type="ECO:0000256" key="2">
    <source>
        <dbReference type="ARBA" id="ARBA00022679"/>
    </source>
</evidence>
<dbReference type="eggNOG" id="COG1376">
    <property type="taxonomic scope" value="Bacteria"/>
</dbReference>
<dbReference type="InterPro" id="IPR038063">
    <property type="entry name" value="Transpep_catalytic_dom"/>
</dbReference>
<dbReference type="PANTHER" id="PTHR30582">
    <property type="entry name" value="L,D-TRANSPEPTIDASE"/>
    <property type="match status" value="1"/>
</dbReference>
<evidence type="ECO:0000256" key="6">
    <source>
        <dbReference type="PROSITE-ProRule" id="PRU01373"/>
    </source>
</evidence>
<feature type="compositionally biased region" description="Polar residues" evidence="7">
    <location>
        <begin position="35"/>
        <end position="50"/>
    </location>
</feature>
<dbReference type="Gene3D" id="1.10.101.10">
    <property type="entry name" value="PGBD-like superfamily/PGBD"/>
    <property type="match status" value="1"/>
</dbReference>
<feature type="active site" description="Nucleophile" evidence="6">
    <location>
        <position position="234"/>
    </location>
</feature>
<feature type="active site" description="Proton donor/acceptor" evidence="6">
    <location>
        <position position="218"/>
    </location>
</feature>
<evidence type="ECO:0000313" key="10">
    <source>
        <dbReference type="EMBL" id="ADD45722.1"/>
    </source>
</evidence>
<dbReference type="GO" id="GO:0071555">
    <property type="term" value="P:cell wall organization"/>
    <property type="evidence" value="ECO:0007669"/>
    <property type="project" value="UniProtKB-UniRule"/>
</dbReference>
<dbReference type="InterPro" id="IPR005490">
    <property type="entry name" value="LD_TPept_cat_dom"/>
</dbReference>
<name>D3Q1E2_STANL</name>
<dbReference type="GO" id="GO:0071972">
    <property type="term" value="F:peptidoglycan L,D-transpeptidase activity"/>
    <property type="evidence" value="ECO:0007669"/>
    <property type="project" value="TreeGrafter"/>
</dbReference>
<evidence type="ECO:0000313" key="11">
    <source>
        <dbReference type="Proteomes" id="UP000000844"/>
    </source>
</evidence>
<dbReference type="STRING" id="446470.Snas_6098"/>
<dbReference type="SUPFAM" id="SSF141523">
    <property type="entry name" value="L,D-transpeptidase catalytic domain-like"/>
    <property type="match status" value="1"/>
</dbReference>
<dbReference type="EMBL" id="CP001778">
    <property type="protein sequence ID" value="ADD45722.1"/>
    <property type="molecule type" value="Genomic_DNA"/>
</dbReference>
<dbReference type="InterPro" id="IPR036365">
    <property type="entry name" value="PGBD-like_sf"/>
</dbReference>